<evidence type="ECO:0000313" key="2">
    <source>
        <dbReference type="Proteomes" id="UP000821845"/>
    </source>
</evidence>
<evidence type="ECO:0000313" key="1">
    <source>
        <dbReference type="EMBL" id="KAH6947926.1"/>
    </source>
</evidence>
<reference evidence="1" key="1">
    <citation type="submission" date="2020-05" db="EMBL/GenBank/DDBJ databases">
        <title>Large-scale comparative analyses of tick genomes elucidate their genetic diversity and vector capacities.</title>
        <authorList>
            <person name="Jia N."/>
            <person name="Wang J."/>
            <person name="Shi W."/>
            <person name="Du L."/>
            <person name="Sun Y."/>
            <person name="Zhan W."/>
            <person name="Jiang J."/>
            <person name="Wang Q."/>
            <person name="Zhang B."/>
            <person name="Ji P."/>
            <person name="Sakyi L.B."/>
            <person name="Cui X."/>
            <person name="Yuan T."/>
            <person name="Jiang B."/>
            <person name="Yang W."/>
            <person name="Lam T.T.-Y."/>
            <person name="Chang Q."/>
            <person name="Ding S."/>
            <person name="Wang X."/>
            <person name="Zhu J."/>
            <person name="Ruan X."/>
            <person name="Zhao L."/>
            <person name="Wei J."/>
            <person name="Que T."/>
            <person name="Du C."/>
            <person name="Cheng J."/>
            <person name="Dai P."/>
            <person name="Han X."/>
            <person name="Huang E."/>
            <person name="Gao Y."/>
            <person name="Liu J."/>
            <person name="Shao H."/>
            <person name="Ye R."/>
            <person name="Li L."/>
            <person name="Wei W."/>
            <person name="Wang X."/>
            <person name="Wang C."/>
            <person name="Yang T."/>
            <person name="Huo Q."/>
            <person name="Li W."/>
            <person name="Guo W."/>
            <person name="Chen H."/>
            <person name="Zhou L."/>
            <person name="Ni X."/>
            <person name="Tian J."/>
            <person name="Zhou Y."/>
            <person name="Sheng Y."/>
            <person name="Liu T."/>
            <person name="Pan Y."/>
            <person name="Xia L."/>
            <person name="Li J."/>
            <person name="Zhao F."/>
            <person name="Cao W."/>
        </authorList>
    </citation>
    <scope>NUCLEOTIDE SEQUENCE</scope>
    <source>
        <strain evidence="1">Hyas-2018</strain>
    </source>
</reference>
<sequence length="189" mass="21437">MLDQNSMYEIAIPIEAAVEELDLKEENILTLLCFLEFHPRKVVRVLNKVYATCTIKCYGGPQQLRSVASKNAAVAAAMALQEKKCEQESVNALSFPVVDVAARMGWDSKLVKRDLKGLEYDNTMLHATGHSRKSGVIVEFSDIAFHLNVSASLTEEDCDHLLDYLYERVQKQEKMDIARLRKVQEAFQR</sequence>
<organism evidence="1 2">
    <name type="scientific">Hyalomma asiaticum</name>
    <name type="common">Tick</name>
    <dbReference type="NCBI Taxonomy" id="266040"/>
    <lineage>
        <taxon>Eukaryota</taxon>
        <taxon>Metazoa</taxon>
        <taxon>Ecdysozoa</taxon>
        <taxon>Arthropoda</taxon>
        <taxon>Chelicerata</taxon>
        <taxon>Arachnida</taxon>
        <taxon>Acari</taxon>
        <taxon>Parasitiformes</taxon>
        <taxon>Ixodida</taxon>
        <taxon>Ixodoidea</taxon>
        <taxon>Ixodidae</taxon>
        <taxon>Hyalomminae</taxon>
        <taxon>Hyalomma</taxon>
    </lineage>
</organism>
<protein>
    <submittedName>
        <fullName evidence="1">Uncharacterized protein</fullName>
    </submittedName>
</protein>
<comment type="caution">
    <text evidence="1">The sequence shown here is derived from an EMBL/GenBank/DDBJ whole genome shotgun (WGS) entry which is preliminary data.</text>
</comment>
<keyword evidence="2" id="KW-1185">Reference proteome</keyword>
<proteinExistence type="predicted"/>
<dbReference type="EMBL" id="CM023481">
    <property type="protein sequence ID" value="KAH6947926.1"/>
    <property type="molecule type" value="Genomic_DNA"/>
</dbReference>
<gene>
    <name evidence="1" type="ORF">HPB50_022102</name>
</gene>
<dbReference type="Proteomes" id="UP000821845">
    <property type="component" value="Chromosome 1"/>
</dbReference>
<accession>A0ACB7TL84</accession>
<name>A0ACB7TL84_HYAAI</name>